<evidence type="ECO:0000313" key="3">
    <source>
        <dbReference type="Proteomes" id="UP000307173"/>
    </source>
</evidence>
<protein>
    <recommendedName>
        <fullName evidence="4">Ferric reductase NAD binding domain-containing protein</fullName>
    </recommendedName>
</protein>
<dbReference type="EMBL" id="SELW01000657">
    <property type="protein sequence ID" value="TID15062.1"/>
    <property type="molecule type" value="Genomic_DNA"/>
</dbReference>
<feature type="region of interest" description="Disordered" evidence="1">
    <location>
        <begin position="341"/>
        <end position="365"/>
    </location>
</feature>
<dbReference type="AlphaFoldDB" id="A0A4T0WW29"/>
<sequence>MVVVQLPNSALKKSYSLPGCHIRLIDYDTNHSKFYNYLKHLAIPIQHPYTLASLPVDKKQKLVVRVGRYKLDDSKKYFITGAYLPHLSFIQELPKLNSSSSIQVGNLNSLLVKTKLKKCLIVVGGSAISFALPILRVLNYNGAMVKIIWVIRDHEDLKVLDYFQNYLINDDCIDIFITGKYTLSEKVNFKEALNDLHRRKMEMEIKQESEILSGGYSIQGINRKLESAKDKLPSSNLKFESKAVEISEISSISSEEHENMDETTPLVSETADLTYGSSSLLDSSKSRSKSCIELRNHHQNQTKNDSYKEETIDIELNESKIYKETLPVVPPNVLSQPSAGMGYSDNTETESNQADGHVTPREQSGKLKFKRSLSKSFDPIRLKERRASFNTVNPRLFKKADSINGSSALYDDLEDYWVLKSSFSRIEFGRPKLGLYYYSWCIGSSCSGPLISLQTGESICYNLKDPKAIYKEQHNELYSNDTFMANRKARMNEKNGEVDDTIWIIGAGPSGLVDNVRLWANDCGFSFHEESFIV</sequence>
<accession>A0A4T0WW29</accession>
<comment type="caution">
    <text evidence="2">The sequence shown here is derived from an EMBL/GenBank/DDBJ whole genome shotgun (WGS) entry which is preliminary data.</text>
</comment>
<evidence type="ECO:0000313" key="2">
    <source>
        <dbReference type="EMBL" id="TID15062.1"/>
    </source>
</evidence>
<reference evidence="2 3" key="1">
    <citation type="journal article" date="2019" name="Front. Genet.">
        <title>Whole-Genome Sequencing of the Opportunistic Yeast Pathogen Candida inconspicua Uncovers Its Hybrid Origin.</title>
        <authorList>
            <person name="Mixao V."/>
            <person name="Hansen A.P."/>
            <person name="Saus E."/>
            <person name="Boekhout T."/>
            <person name="Lass-Florl C."/>
            <person name="Gabaldon T."/>
        </authorList>
    </citation>
    <scope>NUCLEOTIDE SEQUENCE [LARGE SCALE GENOMIC DNA]</scope>
    <source>
        <strain evidence="2 3">CBS 180</strain>
    </source>
</reference>
<name>A0A4T0WW29_9ASCO</name>
<gene>
    <name evidence="2" type="ORF">CANINC_004733</name>
</gene>
<organism evidence="2 3">
    <name type="scientific">Pichia inconspicua</name>
    <dbReference type="NCBI Taxonomy" id="52247"/>
    <lineage>
        <taxon>Eukaryota</taxon>
        <taxon>Fungi</taxon>
        <taxon>Dikarya</taxon>
        <taxon>Ascomycota</taxon>
        <taxon>Saccharomycotina</taxon>
        <taxon>Pichiomycetes</taxon>
        <taxon>Pichiales</taxon>
        <taxon>Pichiaceae</taxon>
        <taxon>Pichia</taxon>
    </lineage>
</organism>
<dbReference type="STRING" id="52247.A0A4T0WW29"/>
<evidence type="ECO:0008006" key="4">
    <source>
        <dbReference type="Google" id="ProtNLM"/>
    </source>
</evidence>
<proteinExistence type="predicted"/>
<keyword evidence="3" id="KW-1185">Reference proteome</keyword>
<dbReference type="OrthoDB" id="10006946at2759"/>
<feature type="compositionally biased region" description="Polar residues" evidence="1">
    <location>
        <begin position="341"/>
        <end position="354"/>
    </location>
</feature>
<dbReference type="CDD" id="cd06186">
    <property type="entry name" value="NOX_Duox_like_FAD_NADP"/>
    <property type="match status" value="1"/>
</dbReference>
<dbReference type="Proteomes" id="UP000307173">
    <property type="component" value="Unassembled WGS sequence"/>
</dbReference>
<evidence type="ECO:0000256" key="1">
    <source>
        <dbReference type="SAM" id="MobiDB-lite"/>
    </source>
</evidence>